<accession>A0A7J0GDN1</accession>
<evidence type="ECO:0000313" key="2">
    <source>
        <dbReference type="Proteomes" id="UP000585474"/>
    </source>
</evidence>
<name>A0A7J0GDN1_9ERIC</name>
<proteinExistence type="predicted"/>
<dbReference type="EMBL" id="BJWL01000020">
    <property type="protein sequence ID" value="GFZ08884.1"/>
    <property type="molecule type" value="Genomic_DNA"/>
</dbReference>
<keyword evidence="2" id="KW-1185">Reference proteome</keyword>
<sequence>MGAVKKNSDIQVTFYLLTPLVITTSHCVSPNSSTVNAPSLLINDSSELKLALVGAAVAFNHDCSELQNGETLSLLCSDSLVEIFALVRPVLDSVRTEFWHKGLSSLISNDRLMEAPALVRYMSGKPMLASCLPFAFNCHSTINIGDRHLGLVRYRALEYWHRGPSLALRACLEVGSSGLGMTAFGHSRGQGGGTISLDSLGTEEEEEDSTLFVLNRNRDRVIPAFEPPLTISISSSNNEHSGNLAHTTPSSVGEVEITLFKEISYFGNKLGKADTLRQVTVADSSKDYDISMALTCAILLPTNEESLEVFRDLLAKKRVGNLESKLNKAKLRLATIEQLKVDLVAIEQAWDASYATATQAENKVVAIKARLIKFQAVACGLVYKRVFNRGSADQGTIIVEGKDAVDVVVPLVNEAANLIDKVGRAAVKESVEEVTKEVGEDAAWIPFPSFDAILHEDPPALLGCLLEALKLSFPSRISFVVA</sequence>
<gene>
    <name evidence="1" type="ORF">Acr_20g0006920</name>
</gene>
<comment type="caution">
    <text evidence="1">The sequence shown here is derived from an EMBL/GenBank/DDBJ whole genome shotgun (WGS) entry which is preliminary data.</text>
</comment>
<evidence type="ECO:0000313" key="1">
    <source>
        <dbReference type="EMBL" id="GFZ08884.1"/>
    </source>
</evidence>
<reference evidence="1 2" key="1">
    <citation type="submission" date="2019-07" db="EMBL/GenBank/DDBJ databases">
        <title>De Novo Assembly of kiwifruit Actinidia rufa.</title>
        <authorList>
            <person name="Sugita-Konishi S."/>
            <person name="Sato K."/>
            <person name="Mori E."/>
            <person name="Abe Y."/>
            <person name="Kisaki G."/>
            <person name="Hamano K."/>
            <person name="Suezawa K."/>
            <person name="Otani M."/>
            <person name="Fukuda T."/>
            <person name="Manabe T."/>
            <person name="Gomi K."/>
            <person name="Tabuchi M."/>
            <person name="Akimitsu K."/>
            <person name="Kataoka I."/>
        </authorList>
    </citation>
    <scope>NUCLEOTIDE SEQUENCE [LARGE SCALE GENOMIC DNA]</scope>
    <source>
        <strain evidence="2">cv. Fuchu</strain>
    </source>
</reference>
<organism evidence="1 2">
    <name type="scientific">Actinidia rufa</name>
    <dbReference type="NCBI Taxonomy" id="165716"/>
    <lineage>
        <taxon>Eukaryota</taxon>
        <taxon>Viridiplantae</taxon>
        <taxon>Streptophyta</taxon>
        <taxon>Embryophyta</taxon>
        <taxon>Tracheophyta</taxon>
        <taxon>Spermatophyta</taxon>
        <taxon>Magnoliopsida</taxon>
        <taxon>eudicotyledons</taxon>
        <taxon>Gunneridae</taxon>
        <taxon>Pentapetalae</taxon>
        <taxon>asterids</taxon>
        <taxon>Ericales</taxon>
        <taxon>Actinidiaceae</taxon>
        <taxon>Actinidia</taxon>
    </lineage>
</organism>
<dbReference type="Proteomes" id="UP000585474">
    <property type="component" value="Unassembled WGS sequence"/>
</dbReference>
<dbReference type="AlphaFoldDB" id="A0A7J0GDN1"/>
<protein>
    <submittedName>
        <fullName evidence="1">Uncharacterized protein</fullName>
    </submittedName>
</protein>